<dbReference type="Proteomes" id="UP001432060">
    <property type="component" value="Chromosome"/>
</dbReference>
<keyword evidence="2" id="KW-1185">Reference proteome</keyword>
<evidence type="ECO:0000313" key="2">
    <source>
        <dbReference type="Proteomes" id="UP001432060"/>
    </source>
</evidence>
<proteinExistence type="predicted"/>
<gene>
    <name evidence="1" type="ORF">OG515_00120</name>
</gene>
<dbReference type="RefSeq" id="WP_329394508.1">
    <property type="nucleotide sequence ID" value="NZ_CP109019.1"/>
</dbReference>
<reference evidence="1" key="1">
    <citation type="submission" date="2022-10" db="EMBL/GenBank/DDBJ databases">
        <title>The complete genomes of actinobacterial strains from the NBC collection.</title>
        <authorList>
            <person name="Joergensen T.S."/>
            <person name="Alvarez Arevalo M."/>
            <person name="Sterndorff E.B."/>
            <person name="Faurdal D."/>
            <person name="Vuksanovic O."/>
            <person name="Mourched A.-S."/>
            <person name="Charusanti P."/>
            <person name="Shaw S."/>
            <person name="Blin K."/>
            <person name="Weber T."/>
        </authorList>
    </citation>
    <scope>NUCLEOTIDE SEQUENCE</scope>
    <source>
        <strain evidence="1">NBC_00668</strain>
    </source>
</reference>
<organism evidence="1 2">
    <name type="scientific">Streptomyces melanogenes</name>
    <dbReference type="NCBI Taxonomy" id="67326"/>
    <lineage>
        <taxon>Bacteria</taxon>
        <taxon>Bacillati</taxon>
        <taxon>Actinomycetota</taxon>
        <taxon>Actinomycetes</taxon>
        <taxon>Kitasatosporales</taxon>
        <taxon>Streptomycetaceae</taxon>
        <taxon>Streptomyces</taxon>
    </lineage>
</organism>
<accession>A0ABZ1XB71</accession>
<dbReference type="EMBL" id="CP109019">
    <property type="protein sequence ID" value="WUT80709.1"/>
    <property type="molecule type" value="Genomic_DNA"/>
</dbReference>
<protein>
    <submittedName>
        <fullName evidence="1">Uncharacterized protein</fullName>
    </submittedName>
</protein>
<sequence>MDHPGGVYGQPATIAAHANQGIQVFLCSCPGQQPPSARTR</sequence>
<evidence type="ECO:0000313" key="1">
    <source>
        <dbReference type="EMBL" id="WUT80709.1"/>
    </source>
</evidence>
<name>A0ABZ1XB71_9ACTN</name>